<reference evidence="14 15" key="1">
    <citation type="submission" date="2016-03" db="EMBL/GenBank/DDBJ databases">
        <title>Complete genome sequence of Pedobacter cryoconitis PAMC 27485.</title>
        <authorList>
            <person name="Lee J."/>
            <person name="Kim O.-S."/>
        </authorList>
    </citation>
    <scope>NUCLEOTIDE SEQUENCE [LARGE SCALE GENOMIC DNA]</scope>
    <source>
        <strain evidence="14 15">PAMC 27485</strain>
    </source>
</reference>
<dbReference type="OrthoDB" id="9808041at2"/>
<dbReference type="PANTHER" id="PTHR43071">
    <property type="entry name" value="2-AMINO-4-HYDROXY-6-HYDROXYMETHYLDIHYDROPTERIDINE PYROPHOSPHOKINASE"/>
    <property type="match status" value="1"/>
</dbReference>
<evidence type="ECO:0000256" key="2">
    <source>
        <dbReference type="ARBA" id="ARBA00005810"/>
    </source>
</evidence>
<accession>A0A127V775</accession>
<dbReference type="AlphaFoldDB" id="A0A127V775"/>
<dbReference type="Gene3D" id="3.30.70.560">
    <property type="entry name" value="7,8-Dihydro-6-hydroxymethylpterin-pyrophosphokinase HPPK"/>
    <property type="match status" value="1"/>
</dbReference>
<dbReference type="GO" id="GO:0005524">
    <property type="term" value="F:ATP binding"/>
    <property type="evidence" value="ECO:0007669"/>
    <property type="project" value="UniProtKB-KW"/>
</dbReference>
<keyword evidence="7 14" id="KW-0418">Kinase</keyword>
<keyword evidence="9" id="KW-0289">Folate biosynthesis</keyword>
<dbReference type="PATRIC" id="fig|188932.3.peg.257"/>
<dbReference type="GO" id="GO:0046656">
    <property type="term" value="P:folic acid biosynthetic process"/>
    <property type="evidence" value="ECO:0007669"/>
    <property type="project" value="UniProtKB-KW"/>
</dbReference>
<dbReference type="GO" id="GO:0016301">
    <property type="term" value="F:kinase activity"/>
    <property type="evidence" value="ECO:0007669"/>
    <property type="project" value="UniProtKB-KW"/>
</dbReference>
<name>A0A127V775_9SPHI</name>
<proteinExistence type="inferred from homology"/>
<evidence type="ECO:0000256" key="5">
    <source>
        <dbReference type="ARBA" id="ARBA00022679"/>
    </source>
</evidence>
<dbReference type="PROSITE" id="PS00794">
    <property type="entry name" value="HPPK"/>
    <property type="match status" value="1"/>
</dbReference>
<keyword evidence="15" id="KW-1185">Reference proteome</keyword>
<comment type="function">
    <text evidence="10">Catalyzes the transfer of pyrophosphate from adenosine triphosphate (ATP) to 6-hydroxymethyl-7,8-dihydropterin, an enzymatic step in folate biosynthesis pathway.</text>
</comment>
<evidence type="ECO:0000313" key="14">
    <source>
        <dbReference type="EMBL" id="AMP97222.1"/>
    </source>
</evidence>
<dbReference type="UniPathway" id="UPA00077">
    <property type="reaction ID" value="UER00155"/>
</dbReference>
<organism evidence="14 15">
    <name type="scientific">Pedobacter cryoconitis</name>
    <dbReference type="NCBI Taxonomy" id="188932"/>
    <lineage>
        <taxon>Bacteria</taxon>
        <taxon>Pseudomonadati</taxon>
        <taxon>Bacteroidota</taxon>
        <taxon>Sphingobacteriia</taxon>
        <taxon>Sphingobacteriales</taxon>
        <taxon>Sphingobacteriaceae</taxon>
        <taxon>Pedobacter</taxon>
    </lineage>
</organism>
<comment type="pathway">
    <text evidence="1">Cofactor biosynthesis; tetrahydrofolate biosynthesis; 2-amino-4-hydroxy-6-hydroxymethyl-7,8-dihydropteridine diphosphate from 7,8-dihydroneopterin triphosphate: step 4/4.</text>
</comment>
<feature type="domain" description="7,8-dihydro-6-hydroxymethylpterin-pyrophosphokinase" evidence="13">
    <location>
        <begin position="91"/>
        <end position="102"/>
    </location>
</feature>
<dbReference type="Pfam" id="PF01288">
    <property type="entry name" value="HPPK"/>
    <property type="match status" value="1"/>
</dbReference>
<dbReference type="SUPFAM" id="SSF55083">
    <property type="entry name" value="6-hydroxymethyl-7,8-dihydropterin pyrophosphokinase, HPPK"/>
    <property type="match status" value="1"/>
</dbReference>
<evidence type="ECO:0000256" key="11">
    <source>
        <dbReference type="ARBA" id="ARBA00029766"/>
    </source>
</evidence>
<keyword evidence="6" id="KW-0547">Nucleotide-binding</keyword>
<gene>
    <name evidence="14" type="ORF">AY601_0253</name>
</gene>
<keyword evidence="5" id="KW-0808">Transferase</keyword>
<dbReference type="EMBL" id="CP014504">
    <property type="protein sequence ID" value="AMP97222.1"/>
    <property type="molecule type" value="Genomic_DNA"/>
</dbReference>
<dbReference type="EC" id="2.7.6.3" evidence="3"/>
<evidence type="ECO:0000256" key="10">
    <source>
        <dbReference type="ARBA" id="ARBA00029409"/>
    </source>
</evidence>
<evidence type="ECO:0000256" key="8">
    <source>
        <dbReference type="ARBA" id="ARBA00022840"/>
    </source>
</evidence>
<dbReference type="NCBIfam" id="TIGR01498">
    <property type="entry name" value="folK"/>
    <property type="match status" value="1"/>
</dbReference>
<dbReference type="CDD" id="cd00483">
    <property type="entry name" value="HPPK"/>
    <property type="match status" value="1"/>
</dbReference>
<evidence type="ECO:0000256" key="1">
    <source>
        <dbReference type="ARBA" id="ARBA00005051"/>
    </source>
</evidence>
<keyword evidence="8" id="KW-0067">ATP-binding</keyword>
<evidence type="ECO:0000256" key="4">
    <source>
        <dbReference type="ARBA" id="ARBA00016218"/>
    </source>
</evidence>
<evidence type="ECO:0000256" key="6">
    <source>
        <dbReference type="ARBA" id="ARBA00022741"/>
    </source>
</evidence>
<evidence type="ECO:0000259" key="13">
    <source>
        <dbReference type="PROSITE" id="PS00794"/>
    </source>
</evidence>
<dbReference type="KEGG" id="pcm:AY601_0253"/>
<dbReference type="GO" id="GO:0003848">
    <property type="term" value="F:2-amino-4-hydroxy-6-hydroxymethyldihydropteridine diphosphokinase activity"/>
    <property type="evidence" value="ECO:0007669"/>
    <property type="project" value="UniProtKB-EC"/>
</dbReference>
<dbReference type="PANTHER" id="PTHR43071:SF1">
    <property type="entry name" value="2-AMINO-4-HYDROXY-6-HYDROXYMETHYLDIHYDROPTERIDINE PYROPHOSPHOKINASE"/>
    <property type="match status" value="1"/>
</dbReference>
<dbReference type="GO" id="GO:0046654">
    <property type="term" value="P:tetrahydrofolate biosynthetic process"/>
    <property type="evidence" value="ECO:0007669"/>
    <property type="project" value="UniProtKB-UniPathway"/>
</dbReference>
<dbReference type="RefSeq" id="WP_068395419.1">
    <property type="nucleotide sequence ID" value="NZ_CP014504.1"/>
</dbReference>
<evidence type="ECO:0000256" key="3">
    <source>
        <dbReference type="ARBA" id="ARBA00013253"/>
    </source>
</evidence>
<dbReference type="InterPro" id="IPR035907">
    <property type="entry name" value="Hppk_sf"/>
</dbReference>
<evidence type="ECO:0000313" key="15">
    <source>
        <dbReference type="Proteomes" id="UP000071561"/>
    </source>
</evidence>
<sequence length="165" mass="18513">MELEYKTVYLLLGSNLGERKELIEEAISKIESSIGSIVSKSALYETAAWGDEDQPSFLNLAIGVQTNKTADLVLELALEIEQELGRVRLVKWGARLIDIDVILYGQDIINDGERLQVPHPRMQDRRFVLEPLAEIAGGVEHPVFKQPISTLLSLLKDNLTVYKIL</sequence>
<dbReference type="InterPro" id="IPR000550">
    <property type="entry name" value="Hppk"/>
</dbReference>
<comment type="similarity">
    <text evidence="2">Belongs to the HPPK family.</text>
</comment>
<protein>
    <recommendedName>
        <fullName evidence="4">2-amino-4-hydroxy-6-hydroxymethyldihydropteridine pyrophosphokinase</fullName>
        <ecNumber evidence="3">2.7.6.3</ecNumber>
    </recommendedName>
    <alternativeName>
        <fullName evidence="11">6-hydroxymethyl-7,8-dihydropterin pyrophosphokinase</fullName>
    </alternativeName>
    <alternativeName>
        <fullName evidence="12">7,8-dihydro-6-hydroxymethylpterin-pyrophosphokinase</fullName>
    </alternativeName>
</protein>
<evidence type="ECO:0000256" key="7">
    <source>
        <dbReference type="ARBA" id="ARBA00022777"/>
    </source>
</evidence>
<evidence type="ECO:0000256" key="12">
    <source>
        <dbReference type="ARBA" id="ARBA00033413"/>
    </source>
</evidence>
<dbReference type="Proteomes" id="UP000071561">
    <property type="component" value="Chromosome"/>
</dbReference>
<evidence type="ECO:0000256" key="9">
    <source>
        <dbReference type="ARBA" id="ARBA00022909"/>
    </source>
</evidence>